<dbReference type="AlphaFoldDB" id="A0A1H7SZA7"/>
<dbReference type="EMBL" id="FOAD01000008">
    <property type="protein sequence ID" value="SEL77982.1"/>
    <property type="molecule type" value="Genomic_DNA"/>
</dbReference>
<evidence type="ECO:0000256" key="1">
    <source>
        <dbReference type="SAM" id="Phobius"/>
    </source>
</evidence>
<keyword evidence="1" id="KW-0472">Membrane</keyword>
<evidence type="ECO:0000313" key="3">
    <source>
        <dbReference type="Proteomes" id="UP000183894"/>
    </source>
</evidence>
<proteinExistence type="predicted"/>
<dbReference type="RefSeq" id="WP_074795636.1">
    <property type="nucleotide sequence ID" value="NZ_FOAD01000008.1"/>
</dbReference>
<name>A0A1H7SZA7_HALLR</name>
<evidence type="ECO:0000313" key="2">
    <source>
        <dbReference type="EMBL" id="SEL77982.1"/>
    </source>
</evidence>
<dbReference type="Proteomes" id="UP000183894">
    <property type="component" value="Unassembled WGS sequence"/>
</dbReference>
<gene>
    <name evidence="2" type="ORF">SAMN04488691_1089</name>
</gene>
<keyword evidence="1" id="KW-1133">Transmembrane helix</keyword>
<feature type="transmembrane region" description="Helical" evidence="1">
    <location>
        <begin position="40"/>
        <end position="64"/>
    </location>
</feature>
<organism evidence="2 3">
    <name type="scientific">Haloferax larsenii</name>
    <dbReference type="NCBI Taxonomy" id="302484"/>
    <lineage>
        <taxon>Archaea</taxon>
        <taxon>Methanobacteriati</taxon>
        <taxon>Methanobacteriota</taxon>
        <taxon>Stenosarchaea group</taxon>
        <taxon>Halobacteria</taxon>
        <taxon>Halobacteriales</taxon>
        <taxon>Haloferacaceae</taxon>
        <taxon>Haloferax</taxon>
    </lineage>
</organism>
<keyword evidence="1" id="KW-0812">Transmembrane</keyword>
<accession>A0A1H7SZA7</accession>
<sequence length="66" mass="6738">MVREQTLVAIALLLSAVALSSAQSDLIVSVVQNGPQAIQTVQAAAGLGLITISVVGAAYIYYYVGS</sequence>
<reference evidence="2 3" key="1">
    <citation type="submission" date="2016-10" db="EMBL/GenBank/DDBJ databases">
        <authorList>
            <person name="de Groot N.N."/>
        </authorList>
    </citation>
    <scope>NUCLEOTIDE SEQUENCE [LARGE SCALE GENOMIC DNA]</scope>
    <source>
        <strain evidence="2 3">CDM_5</strain>
    </source>
</reference>
<protein>
    <submittedName>
        <fullName evidence="2">Uncharacterized protein</fullName>
    </submittedName>
</protein>